<evidence type="ECO:0000313" key="1">
    <source>
        <dbReference type="EMBL" id="MFE9602016.1"/>
    </source>
</evidence>
<dbReference type="RefSeq" id="WP_388109640.1">
    <property type="nucleotide sequence ID" value="NZ_JBIAHM010000009.1"/>
</dbReference>
<dbReference type="Proteomes" id="UP001601303">
    <property type="component" value="Unassembled WGS sequence"/>
</dbReference>
<name>A0ABW6M7D1_9ACTN</name>
<organism evidence="1 2">
    <name type="scientific">Streptomyces hokutonensis</name>
    <dbReference type="NCBI Taxonomy" id="1306990"/>
    <lineage>
        <taxon>Bacteria</taxon>
        <taxon>Bacillati</taxon>
        <taxon>Actinomycetota</taxon>
        <taxon>Actinomycetes</taxon>
        <taxon>Kitasatosporales</taxon>
        <taxon>Streptomycetaceae</taxon>
        <taxon>Streptomyces</taxon>
    </lineage>
</organism>
<sequence>MKWLLVGALLGLLLVFPSLLALVVAVAAAIVSKPVLVAFGLGLVAGVRSRRLRRWSP</sequence>
<proteinExistence type="predicted"/>
<accession>A0ABW6M7D1</accession>
<protein>
    <submittedName>
        <fullName evidence="1">Uncharacterized protein</fullName>
    </submittedName>
</protein>
<dbReference type="EMBL" id="JBIAHM010000009">
    <property type="protein sequence ID" value="MFE9602016.1"/>
    <property type="molecule type" value="Genomic_DNA"/>
</dbReference>
<reference evidence="1 2" key="1">
    <citation type="submission" date="2024-10" db="EMBL/GenBank/DDBJ databases">
        <title>The Natural Products Discovery Center: Release of the First 8490 Sequenced Strains for Exploring Actinobacteria Biosynthetic Diversity.</title>
        <authorList>
            <person name="Kalkreuter E."/>
            <person name="Kautsar S.A."/>
            <person name="Yang D."/>
            <person name="Bader C.D."/>
            <person name="Teijaro C.N."/>
            <person name="Fluegel L."/>
            <person name="Davis C.M."/>
            <person name="Simpson J.R."/>
            <person name="Lauterbach L."/>
            <person name="Steele A.D."/>
            <person name="Gui C."/>
            <person name="Meng S."/>
            <person name="Li G."/>
            <person name="Viehrig K."/>
            <person name="Ye F."/>
            <person name="Su P."/>
            <person name="Kiefer A.F."/>
            <person name="Nichols A."/>
            <person name="Cepeda A.J."/>
            <person name="Yan W."/>
            <person name="Fan B."/>
            <person name="Jiang Y."/>
            <person name="Adhikari A."/>
            <person name="Zheng C.-J."/>
            <person name="Schuster L."/>
            <person name="Cowan T.M."/>
            <person name="Smanski M.J."/>
            <person name="Chevrette M.G."/>
            <person name="De Carvalho L.P.S."/>
            <person name="Shen B."/>
        </authorList>
    </citation>
    <scope>NUCLEOTIDE SEQUENCE [LARGE SCALE GENOMIC DNA]</scope>
    <source>
        <strain evidence="1 2">NPDC006488</strain>
    </source>
</reference>
<gene>
    <name evidence="1" type="ORF">ACFYNQ_26055</name>
</gene>
<keyword evidence="2" id="KW-1185">Reference proteome</keyword>
<evidence type="ECO:0000313" key="2">
    <source>
        <dbReference type="Proteomes" id="UP001601303"/>
    </source>
</evidence>
<comment type="caution">
    <text evidence="1">The sequence shown here is derived from an EMBL/GenBank/DDBJ whole genome shotgun (WGS) entry which is preliminary data.</text>
</comment>